<dbReference type="EMBL" id="BJLA01000008">
    <property type="protein sequence ID" value="GEA31626.1"/>
    <property type="molecule type" value="Genomic_DNA"/>
</dbReference>
<keyword evidence="1" id="KW-1133">Transmembrane helix</keyword>
<reference evidence="2 3" key="1">
    <citation type="submission" date="2019-06" db="EMBL/GenBank/DDBJ databases">
        <title>Draft genome sequence of Clostridium diolis DSM 15410.</title>
        <authorList>
            <person name="Kobayashi H."/>
            <person name="Tanizawa Y."/>
            <person name="Tohno M."/>
        </authorList>
    </citation>
    <scope>NUCLEOTIDE SEQUENCE [LARGE SCALE GENOMIC DNA]</scope>
    <source>
        <strain evidence="2 3">DSM 15410</strain>
    </source>
</reference>
<accession>A0AAV3VAV8</accession>
<organism evidence="2 3">
    <name type="scientific">Clostridium diolis</name>
    <dbReference type="NCBI Taxonomy" id="223919"/>
    <lineage>
        <taxon>Bacteria</taxon>
        <taxon>Bacillati</taxon>
        <taxon>Bacillota</taxon>
        <taxon>Clostridia</taxon>
        <taxon>Eubacteriales</taxon>
        <taxon>Clostridiaceae</taxon>
        <taxon>Clostridium</taxon>
    </lineage>
</organism>
<evidence type="ECO:0000256" key="1">
    <source>
        <dbReference type="SAM" id="Phobius"/>
    </source>
</evidence>
<comment type="caution">
    <text evidence="2">The sequence shown here is derived from an EMBL/GenBank/DDBJ whole genome shotgun (WGS) entry which is preliminary data.</text>
</comment>
<keyword evidence="1" id="KW-0472">Membrane</keyword>
<protein>
    <submittedName>
        <fullName evidence="2">Uncharacterized protein</fullName>
    </submittedName>
</protein>
<sequence>MLSLAAIGENISYIIIKESVKNQILSNKINPTENLYSLLGTALYINNYFAVLIHISLKIKNELYYL</sequence>
<keyword evidence="3" id="KW-1185">Reference proteome</keyword>
<proteinExistence type="predicted"/>
<dbReference type="AlphaFoldDB" id="A0AAV3VAV8"/>
<evidence type="ECO:0000313" key="2">
    <source>
        <dbReference type="EMBL" id="GEA31626.1"/>
    </source>
</evidence>
<keyword evidence="1" id="KW-0812">Transmembrane</keyword>
<feature type="transmembrane region" description="Helical" evidence="1">
    <location>
        <begin position="35"/>
        <end position="57"/>
    </location>
</feature>
<name>A0AAV3VAV8_9CLOT</name>
<gene>
    <name evidence="2" type="ORF">CDIOL_25490</name>
</gene>
<evidence type="ECO:0000313" key="3">
    <source>
        <dbReference type="Proteomes" id="UP000325212"/>
    </source>
</evidence>
<dbReference type="Proteomes" id="UP000325212">
    <property type="component" value="Unassembled WGS sequence"/>
</dbReference>